<name>X1MTT2_9ZZZZ</name>
<proteinExistence type="predicted"/>
<accession>X1MTT2</accession>
<feature type="non-terminal residue" evidence="1">
    <location>
        <position position="1"/>
    </location>
</feature>
<organism evidence="1">
    <name type="scientific">marine sediment metagenome</name>
    <dbReference type="NCBI Taxonomy" id="412755"/>
    <lineage>
        <taxon>unclassified sequences</taxon>
        <taxon>metagenomes</taxon>
        <taxon>ecological metagenomes</taxon>
    </lineage>
</organism>
<reference evidence="1" key="1">
    <citation type="journal article" date="2014" name="Front. Microbiol.">
        <title>High frequency of phylogenetically diverse reductive dehalogenase-homologous genes in deep subseafloor sedimentary metagenomes.</title>
        <authorList>
            <person name="Kawai M."/>
            <person name="Futagami T."/>
            <person name="Toyoda A."/>
            <person name="Takaki Y."/>
            <person name="Nishi S."/>
            <person name="Hori S."/>
            <person name="Arai W."/>
            <person name="Tsubouchi T."/>
            <person name="Morono Y."/>
            <person name="Uchiyama I."/>
            <person name="Ito T."/>
            <person name="Fujiyama A."/>
            <person name="Inagaki F."/>
            <person name="Takami H."/>
        </authorList>
    </citation>
    <scope>NUCLEOTIDE SEQUENCE</scope>
    <source>
        <strain evidence="1">Expedition CK06-06</strain>
    </source>
</reference>
<dbReference type="AlphaFoldDB" id="X1MTT2"/>
<sequence length="65" mass="8055">TQQIYRIIKRNCPEYCDNSEKCTHYKLTGTRQPEWKHKIRWVQHKMQKEFLIYLDKGTGEWKIVE</sequence>
<gene>
    <name evidence="1" type="ORF">S06H3_40133</name>
</gene>
<comment type="caution">
    <text evidence="1">The sequence shown here is derived from an EMBL/GenBank/DDBJ whole genome shotgun (WGS) entry which is preliminary data.</text>
</comment>
<dbReference type="EMBL" id="BARV01024607">
    <property type="protein sequence ID" value="GAI35077.1"/>
    <property type="molecule type" value="Genomic_DNA"/>
</dbReference>
<protein>
    <submittedName>
        <fullName evidence="1">Uncharacterized protein</fullName>
    </submittedName>
</protein>
<evidence type="ECO:0000313" key="1">
    <source>
        <dbReference type="EMBL" id="GAI35077.1"/>
    </source>
</evidence>